<name>A0A9W6IX02_9HYPH</name>
<dbReference type="NCBIfam" id="NF006488">
    <property type="entry name" value="PRK08912.1"/>
    <property type="match status" value="1"/>
</dbReference>
<feature type="domain" description="Aminotransferase class I/classII large" evidence="5">
    <location>
        <begin position="28"/>
        <end position="378"/>
    </location>
</feature>
<sequence>MASLNSVYANLPVTIFEAVSQLCRETGAINLGQGFPDDPGPEDVRRKAAEAVLDGWSQYPPMMGLPALRRAVASHYGRWQGVALDPETEVMVTSGATEAIAGALLALIEPGDEVVLLQPLYDAYLPLVLRAGGTPRFVSLKPPHWRLDEHALRAAIGPKTKALLFNNPLNPAGAVYGAKDLETLARALEGSDALVVADEVWEHVTFDGRAHVSALSVEGLAHRTVKIGSAGKIFGMTGWKVGFVCAPPGILKILAKAHQFLTFTTPPSLQEAVAYGLAKEAGWFKAMRDGLQAKRDRFSDGLRAAGFSPLPSAGTYFLNVDLAPLGVADDLAFCERLIREAGVAAIPVSSFYAEDKVTTIARFCFAKHDSTLDDALARLAAFGGRGG</sequence>
<dbReference type="Gene3D" id="3.90.1150.10">
    <property type="entry name" value="Aspartate Aminotransferase, domain 1"/>
    <property type="match status" value="1"/>
</dbReference>
<evidence type="ECO:0000256" key="4">
    <source>
        <dbReference type="ARBA" id="ARBA00022898"/>
    </source>
</evidence>
<evidence type="ECO:0000259" key="5">
    <source>
        <dbReference type="Pfam" id="PF00155"/>
    </source>
</evidence>
<dbReference type="InterPro" id="IPR004839">
    <property type="entry name" value="Aminotransferase_I/II_large"/>
</dbReference>
<dbReference type="GO" id="GO:0016212">
    <property type="term" value="F:kynurenine-oxoglutarate transaminase activity"/>
    <property type="evidence" value="ECO:0007669"/>
    <property type="project" value="TreeGrafter"/>
</dbReference>
<protein>
    <submittedName>
        <fullName evidence="6">Aminotransferase</fullName>
    </submittedName>
</protein>
<dbReference type="PANTHER" id="PTHR43807:SF20">
    <property type="entry name" value="FI04487P"/>
    <property type="match status" value="1"/>
</dbReference>
<dbReference type="GO" id="GO:0005737">
    <property type="term" value="C:cytoplasm"/>
    <property type="evidence" value="ECO:0007669"/>
    <property type="project" value="TreeGrafter"/>
</dbReference>
<evidence type="ECO:0000256" key="1">
    <source>
        <dbReference type="ARBA" id="ARBA00001933"/>
    </source>
</evidence>
<evidence type="ECO:0000313" key="6">
    <source>
        <dbReference type="EMBL" id="GLK66690.1"/>
    </source>
</evidence>
<dbReference type="Pfam" id="PF00155">
    <property type="entry name" value="Aminotran_1_2"/>
    <property type="match status" value="1"/>
</dbReference>
<evidence type="ECO:0000256" key="3">
    <source>
        <dbReference type="ARBA" id="ARBA00022679"/>
    </source>
</evidence>
<keyword evidence="4" id="KW-0663">Pyridoxal phosphate</keyword>
<dbReference type="PANTHER" id="PTHR43807">
    <property type="entry name" value="FI04487P"/>
    <property type="match status" value="1"/>
</dbReference>
<dbReference type="InterPro" id="IPR015424">
    <property type="entry name" value="PyrdxlP-dep_Trfase"/>
</dbReference>
<keyword evidence="7" id="KW-1185">Reference proteome</keyword>
<dbReference type="GO" id="GO:0030170">
    <property type="term" value="F:pyridoxal phosphate binding"/>
    <property type="evidence" value="ECO:0007669"/>
    <property type="project" value="InterPro"/>
</dbReference>
<keyword evidence="2 6" id="KW-0032">Aminotransferase</keyword>
<comment type="caution">
    <text evidence="6">The sequence shown here is derived from an EMBL/GenBank/DDBJ whole genome shotgun (WGS) entry which is preliminary data.</text>
</comment>
<evidence type="ECO:0000313" key="7">
    <source>
        <dbReference type="Proteomes" id="UP001143372"/>
    </source>
</evidence>
<evidence type="ECO:0000256" key="2">
    <source>
        <dbReference type="ARBA" id="ARBA00022576"/>
    </source>
</evidence>
<gene>
    <name evidence="6" type="ORF">GCM10008179_03280</name>
</gene>
<dbReference type="InterPro" id="IPR051326">
    <property type="entry name" value="Kynurenine-oxoglutarate_AT"/>
</dbReference>
<reference evidence="6" key="1">
    <citation type="journal article" date="2014" name="Int. J. Syst. Evol. Microbiol.">
        <title>Complete genome sequence of Corynebacterium casei LMG S-19264T (=DSM 44701T), isolated from a smear-ripened cheese.</title>
        <authorList>
            <consortium name="US DOE Joint Genome Institute (JGI-PGF)"/>
            <person name="Walter F."/>
            <person name="Albersmeier A."/>
            <person name="Kalinowski J."/>
            <person name="Ruckert C."/>
        </authorList>
    </citation>
    <scope>NUCLEOTIDE SEQUENCE</scope>
    <source>
        <strain evidence="6">VKM B-2347</strain>
    </source>
</reference>
<dbReference type="CDD" id="cd00609">
    <property type="entry name" value="AAT_like"/>
    <property type="match status" value="1"/>
</dbReference>
<comment type="cofactor">
    <cofactor evidence="1">
        <name>pyridoxal 5'-phosphate</name>
        <dbReference type="ChEBI" id="CHEBI:597326"/>
    </cofactor>
</comment>
<proteinExistence type="predicted"/>
<reference evidence="6" key="2">
    <citation type="submission" date="2023-01" db="EMBL/GenBank/DDBJ databases">
        <authorList>
            <person name="Sun Q."/>
            <person name="Evtushenko L."/>
        </authorList>
    </citation>
    <scope>NUCLEOTIDE SEQUENCE</scope>
    <source>
        <strain evidence="6">VKM B-2347</strain>
    </source>
</reference>
<dbReference type="Proteomes" id="UP001143372">
    <property type="component" value="Unassembled WGS sequence"/>
</dbReference>
<accession>A0A9W6IX02</accession>
<dbReference type="AlphaFoldDB" id="A0A9W6IX02"/>
<dbReference type="EMBL" id="BSFI01000002">
    <property type="protein sequence ID" value="GLK66690.1"/>
    <property type="molecule type" value="Genomic_DNA"/>
</dbReference>
<keyword evidence="3" id="KW-0808">Transferase</keyword>
<dbReference type="InterPro" id="IPR015421">
    <property type="entry name" value="PyrdxlP-dep_Trfase_major"/>
</dbReference>
<organism evidence="6 7">
    <name type="scientific">Hansschlegelia plantiphila</name>
    <dbReference type="NCBI Taxonomy" id="374655"/>
    <lineage>
        <taxon>Bacteria</taxon>
        <taxon>Pseudomonadati</taxon>
        <taxon>Pseudomonadota</taxon>
        <taxon>Alphaproteobacteria</taxon>
        <taxon>Hyphomicrobiales</taxon>
        <taxon>Methylopilaceae</taxon>
        <taxon>Hansschlegelia</taxon>
    </lineage>
</organism>
<dbReference type="SUPFAM" id="SSF53383">
    <property type="entry name" value="PLP-dependent transferases"/>
    <property type="match status" value="1"/>
</dbReference>
<dbReference type="InterPro" id="IPR015422">
    <property type="entry name" value="PyrdxlP-dep_Trfase_small"/>
</dbReference>
<dbReference type="Gene3D" id="3.40.640.10">
    <property type="entry name" value="Type I PLP-dependent aspartate aminotransferase-like (Major domain)"/>
    <property type="match status" value="1"/>
</dbReference>